<gene>
    <name evidence="1" type="ORF">V1264_012294</name>
</gene>
<evidence type="ECO:0000313" key="2">
    <source>
        <dbReference type="Proteomes" id="UP001374579"/>
    </source>
</evidence>
<dbReference type="EMBL" id="JBAMIC010000002">
    <property type="protein sequence ID" value="KAK7112920.1"/>
    <property type="molecule type" value="Genomic_DNA"/>
</dbReference>
<evidence type="ECO:0008006" key="3">
    <source>
        <dbReference type="Google" id="ProtNLM"/>
    </source>
</evidence>
<dbReference type="Proteomes" id="UP001374579">
    <property type="component" value="Unassembled WGS sequence"/>
</dbReference>
<accession>A0AAN9BX58</accession>
<reference evidence="1 2" key="1">
    <citation type="submission" date="2024-02" db="EMBL/GenBank/DDBJ databases">
        <title>Chromosome-scale genome assembly of the rough periwinkle Littorina saxatilis.</title>
        <authorList>
            <person name="De Jode A."/>
            <person name="Faria R."/>
            <person name="Formenti G."/>
            <person name="Sims Y."/>
            <person name="Smith T.P."/>
            <person name="Tracey A."/>
            <person name="Wood J.M.D."/>
            <person name="Zagrodzka Z.B."/>
            <person name="Johannesson K."/>
            <person name="Butlin R.K."/>
            <person name="Leder E.H."/>
        </authorList>
    </citation>
    <scope>NUCLEOTIDE SEQUENCE [LARGE SCALE GENOMIC DNA]</scope>
    <source>
        <strain evidence="1">Snail1</strain>
        <tissue evidence="1">Muscle</tissue>
    </source>
</reference>
<evidence type="ECO:0000313" key="1">
    <source>
        <dbReference type="EMBL" id="KAK7112920.1"/>
    </source>
</evidence>
<dbReference type="PANTHER" id="PTHR47027">
    <property type="entry name" value="REVERSE TRANSCRIPTASE DOMAIN-CONTAINING PROTEIN"/>
    <property type="match status" value="1"/>
</dbReference>
<dbReference type="PANTHER" id="PTHR47027:SF25">
    <property type="entry name" value="REVERSE TRANSCRIPTASE DOMAIN-CONTAINING PROTEIN"/>
    <property type="match status" value="1"/>
</dbReference>
<name>A0AAN9BX58_9CAEN</name>
<dbReference type="AlphaFoldDB" id="A0AAN9BX58"/>
<protein>
    <recommendedName>
        <fullName evidence="3">Endonuclease-reverse transcriptase</fullName>
    </recommendedName>
</protein>
<organism evidence="1 2">
    <name type="scientific">Littorina saxatilis</name>
    <dbReference type="NCBI Taxonomy" id="31220"/>
    <lineage>
        <taxon>Eukaryota</taxon>
        <taxon>Metazoa</taxon>
        <taxon>Spiralia</taxon>
        <taxon>Lophotrochozoa</taxon>
        <taxon>Mollusca</taxon>
        <taxon>Gastropoda</taxon>
        <taxon>Caenogastropoda</taxon>
        <taxon>Littorinimorpha</taxon>
        <taxon>Littorinoidea</taxon>
        <taxon>Littorinidae</taxon>
        <taxon>Littorina</taxon>
    </lineage>
</organism>
<comment type="caution">
    <text evidence="1">The sequence shown here is derived from an EMBL/GenBank/DDBJ whole genome shotgun (WGS) entry which is preliminary data.</text>
</comment>
<sequence length="243" mass="28334">MTLNILNPSPIQVDGTDLPTTEAFTYLGSIVRDDGGAGNDIKSRLTNARNTFRVLNNVWRSSKYSSTTKLRLYQSCVLSILLYGSECWKMTESDLTKLSTFHTKSLRRILRRIFWPNTISNQQLLAQCNQKSMETIVTRRRWKWIGHVLQRQQDNITRTALHWTPEGKRKRRRPKNTWRRTVEGELQTLNQTWGRRYDPNKMSKCNFRRDCLAYLAQTTADIGTTFHLHRCKVTSAGANQKRP</sequence>
<keyword evidence="2" id="KW-1185">Reference proteome</keyword>
<proteinExistence type="predicted"/>